<dbReference type="eggNOG" id="COG0055">
    <property type="taxonomic scope" value="Bacteria"/>
</dbReference>
<dbReference type="SUPFAM" id="SSF50615">
    <property type="entry name" value="N-terminal domain of alpha and beta subunits of F1 ATP synthase"/>
    <property type="match status" value="1"/>
</dbReference>
<dbReference type="InterPro" id="IPR003593">
    <property type="entry name" value="AAA+_ATPase"/>
</dbReference>
<dbReference type="RefSeq" id="WP_081847805.1">
    <property type="nucleotide sequence ID" value="NZ_JFDP01000038.1"/>
</dbReference>
<dbReference type="SUPFAM" id="SSF52540">
    <property type="entry name" value="P-loop containing nucleoside triphosphate hydrolases"/>
    <property type="match status" value="1"/>
</dbReference>
<evidence type="ECO:0000313" key="13">
    <source>
        <dbReference type="Proteomes" id="UP000028537"/>
    </source>
</evidence>
<protein>
    <submittedName>
        <fullName evidence="12">ATP synthase beta chain</fullName>
    </submittedName>
</protein>
<keyword evidence="13" id="KW-1185">Reference proteome</keyword>
<keyword evidence="6" id="KW-1278">Translocase</keyword>
<dbReference type="PANTHER" id="PTHR15184">
    <property type="entry name" value="ATP SYNTHASE"/>
    <property type="match status" value="1"/>
</dbReference>
<gene>
    <name evidence="12" type="primary">atpD-2</name>
    <name evidence="12" type="ORF">UDIV_2770</name>
</gene>
<keyword evidence="7" id="KW-0406">Ion transport</keyword>
<keyword evidence="8" id="KW-0472">Membrane</keyword>
<dbReference type="AlphaFoldDB" id="A0A084EZW4"/>
<dbReference type="InterPro" id="IPR024034">
    <property type="entry name" value="ATPase_F1/V1_b/a_C"/>
</dbReference>
<evidence type="ECO:0000256" key="2">
    <source>
        <dbReference type="ARBA" id="ARBA00008936"/>
    </source>
</evidence>
<dbReference type="Gene3D" id="1.10.1140.10">
    <property type="entry name" value="Bovine Mitochondrial F1-atpase, Atp Synthase Beta Chain, Chain D, domain 3"/>
    <property type="match status" value="1"/>
</dbReference>
<comment type="similarity">
    <text evidence="2">Belongs to the ATPase alpha/beta chains family.</text>
</comment>
<dbReference type="GO" id="GO:0045259">
    <property type="term" value="C:proton-transporting ATP synthase complex"/>
    <property type="evidence" value="ECO:0007669"/>
    <property type="project" value="UniProtKB-KW"/>
</dbReference>
<dbReference type="GO" id="GO:0005524">
    <property type="term" value="F:ATP binding"/>
    <property type="evidence" value="ECO:0007669"/>
    <property type="project" value="UniProtKB-KW"/>
</dbReference>
<dbReference type="InterPro" id="IPR050053">
    <property type="entry name" value="ATPase_alpha/beta_chains"/>
</dbReference>
<sequence length="490" mass="54889">MTGKITQIWNNVVEVAFDKVSGDSLKIDHILTMHDNKTTLLIKRILSNQVVRAVIVSAIKQITVNEPVINTYKTLQVPVGDNAKNKVFDILGNQINKEVKSEHAPLYVDMNSLITKPKKLDSVQKIIPTGIKVVDFFTPIVEGYKLGIFGGAGVGKTVLMKEIIFNAARLKQKTTPIFIGSGERSREGLELYEELKESSLMKDAIMYVSQMNETPAARMSIVPYGITAAEYLRDTKKENVFLFIDNIYRFIQATNEVSSSLGKKTSIGGYHSTLDTDISLVQDRLYVNDNGSITSFQTVFLPMDDLSDPAAFSLFSHLDGSLVLSREQMAKNIFPAFDPLESNANSINPNIIGNKHYEAIIKAKGILKKFKDLEDVLLVLGIDELDAESRRVVKIALQLQNFFTQRFFMAENFTKEPGVYVNMQDTIDSVIRIIDGEFVNQPAELFSFIGSTLDMKTDKEIEAEAMAAMKKQKQAAMDNEIKTKKGWRRS</sequence>
<evidence type="ECO:0000256" key="9">
    <source>
        <dbReference type="ARBA" id="ARBA00023196"/>
    </source>
</evidence>
<evidence type="ECO:0000256" key="7">
    <source>
        <dbReference type="ARBA" id="ARBA00023065"/>
    </source>
</evidence>
<evidence type="ECO:0000256" key="1">
    <source>
        <dbReference type="ARBA" id="ARBA00004370"/>
    </source>
</evidence>
<dbReference type="SUPFAM" id="SSF47917">
    <property type="entry name" value="C-terminal domain of alpha and beta subunits of F1 ATP synthase"/>
    <property type="match status" value="1"/>
</dbReference>
<feature type="domain" description="AAA+ ATPase" evidence="11">
    <location>
        <begin position="142"/>
        <end position="292"/>
    </location>
</feature>
<organism evidence="12 13">
    <name type="scientific">Ureaplasma diversum NCTC 246</name>
    <dbReference type="NCBI Taxonomy" id="1188241"/>
    <lineage>
        <taxon>Bacteria</taxon>
        <taxon>Bacillati</taxon>
        <taxon>Mycoplasmatota</taxon>
        <taxon>Mycoplasmoidales</taxon>
        <taxon>Mycoplasmoidaceae</taxon>
        <taxon>Ureaplasma</taxon>
    </lineage>
</organism>
<dbReference type="InterPro" id="IPR027417">
    <property type="entry name" value="P-loop_NTPase"/>
</dbReference>
<keyword evidence="4" id="KW-0547">Nucleotide-binding</keyword>
<dbReference type="Pfam" id="PF00006">
    <property type="entry name" value="ATP-synt_ab"/>
    <property type="match status" value="1"/>
</dbReference>
<dbReference type="GO" id="GO:0046933">
    <property type="term" value="F:proton-transporting ATP synthase activity, rotational mechanism"/>
    <property type="evidence" value="ECO:0007669"/>
    <property type="project" value="TreeGrafter"/>
</dbReference>
<keyword evidence="5" id="KW-0067">ATP-binding</keyword>
<evidence type="ECO:0000256" key="6">
    <source>
        <dbReference type="ARBA" id="ARBA00022967"/>
    </source>
</evidence>
<name>A0A084EZW4_9BACT</name>
<evidence type="ECO:0000256" key="5">
    <source>
        <dbReference type="ARBA" id="ARBA00022840"/>
    </source>
</evidence>
<evidence type="ECO:0000313" key="12">
    <source>
        <dbReference type="EMBL" id="KEZ23506.1"/>
    </source>
</evidence>
<evidence type="ECO:0000256" key="8">
    <source>
        <dbReference type="ARBA" id="ARBA00023136"/>
    </source>
</evidence>
<keyword evidence="3" id="KW-0813">Transport</keyword>
<comment type="subcellular location">
    <subcellularLocation>
        <location evidence="1">Membrane</location>
    </subcellularLocation>
</comment>
<dbReference type="InterPro" id="IPR000194">
    <property type="entry name" value="ATPase_F1/V1/A1_a/bsu_nucl-bd"/>
</dbReference>
<dbReference type="NCBIfam" id="NF045934">
    <property type="entry name" value="MSC_0618_beta"/>
    <property type="match status" value="1"/>
</dbReference>
<accession>A0A084EZW4</accession>
<proteinExistence type="inferred from homology"/>
<dbReference type="InterPro" id="IPR036121">
    <property type="entry name" value="ATPase_F1/V1/A1_a/bsu_N_sf"/>
</dbReference>
<dbReference type="Proteomes" id="UP000028537">
    <property type="component" value="Unassembled WGS sequence"/>
</dbReference>
<dbReference type="EMBL" id="JFDP01000038">
    <property type="protein sequence ID" value="KEZ23506.1"/>
    <property type="molecule type" value="Genomic_DNA"/>
</dbReference>
<dbReference type="Gene3D" id="2.40.10.170">
    <property type="match status" value="1"/>
</dbReference>
<keyword evidence="10" id="KW-0066">ATP synthesis</keyword>
<dbReference type="Gene3D" id="3.40.50.300">
    <property type="entry name" value="P-loop containing nucleotide triphosphate hydrolases"/>
    <property type="match status" value="1"/>
</dbReference>
<reference evidence="12 13" key="1">
    <citation type="submission" date="2014-02" db="EMBL/GenBank/DDBJ databases">
        <title>Genome sequence of Ureaplasma diversum strain 246.</title>
        <authorList>
            <person name="Sirand-Pugnet P."/>
            <person name="Breton M."/>
            <person name="Dordet-Frisoni E."/>
            <person name="Baranowski E."/>
            <person name="Barre A."/>
            <person name="Couture C."/>
            <person name="Dupuy V."/>
            <person name="Gaurivaud P."/>
            <person name="Jacob D."/>
            <person name="Lemaitre C."/>
            <person name="Manso-Silvan L."/>
            <person name="Nikolski M."/>
            <person name="Nouvel L.-X."/>
            <person name="Poumarat F."/>
            <person name="Tardy F."/>
            <person name="Thebault P."/>
            <person name="Theil S."/>
            <person name="Citti C."/>
            <person name="Thiaucourt F."/>
            <person name="Blanchard A."/>
        </authorList>
    </citation>
    <scope>NUCLEOTIDE SEQUENCE [LARGE SCALE GENOMIC DNA]</scope>
    <source>
        <strain evidence="12 13">NCTC 246</strain>
    </source>
</reference>
<evidence type="ECO:0000259" key="11">
    <source>
        <dbReference type="SMART" id="SM00382"/>
    </source>
</evidence>
<evidence type="ECO:0000256" key="3">
    <source>
        <dbReference type="ARBA" id="ARBA00022448"/>
    </source>
</evidence>
<evidence type="ECO:0000256" key="10">
    <source>
        <dbReference type="ARBA" id="ARBA00023310"/>
    </source>
</evidence>
<evidence type="ECO:0000256" key="4">
    <source>
        <dbReference type="ARBA" id="ARBA00022741"/>
    </source>
</evidence>
<keyword evidence="9" id="KW-0139">CF(1)</keyword>
<dbReference type="PANTHER" id="PTHR15184:SF71">
    <property type="entry name" value="ATP SYNTHASE SUBUNIT BETA, MITOCHONDRIAL"/>
    <property type="match status" value="1"/>
</dbReference>
<dbReference type="OrthoDB" id="9801639at2"/>
<comment type="caution">
    <text evidence="12">The sequence shown here is derived from an EMBL/GenBank/DDBJ whole genome shotgun (WGS) entry which is preliminary data.</text>
</comment>
<dbReference type="SMART" id="SM00382">
    <property type="entry name" value="AAA"/>
    <property type="match status" value="1"/>
</dbReference>